<sequence length="232" mass="27220">MDQEKNIQSDLASHVARLLREAFGKGPQSVYVSIRRPFIVFYLRGLLSPTEKVLFEQDQVFFIQQTRDLLMKSLIPEVRAYISLLAGMQIREFYYDWGLHNHSGVFVGIESYEDDPGLFNQEMYFGKEELHLEIASISQHVQKLPEEIYSCMLNERTLLVIRNGILISIEKELIRLGYDEKLKLAKRNLEKGHLHNNNHFHRILNTKVIDVFADWDFELDKSVFVFMLNPTQ</sequence>
<dbReference type="Proteomes" id="UP000266482">
    <property type="component" value="Unassembled WGS sequence"/>
</dbReference>
<dbReference type="OrthoDB" id="2677857at2"/>
<organism evidence="2 3">
    <name type="scientific">Paenibacillus nanensis</name>
    <dbReference type="NCBI Taxonomy" id="393251"/>
    <lineage>
        <taxon>Bacteria</taxon>
        <taxon>Bacillati</taxon>
        <taxon>Bacillota</taxon>
        <taxon>Bacilli</taxon>
        <taxon>Bacillales</taxon>
        <taxon>Paenibacillaceae</taxon>
        <taxon>Paenibacillus</taxon>
    </lineage>
</organism>
<name>A0A3A1UW08_9BACL</name>
<evidence type="ECO:0000313" key="2">
    <source>
        <dbReference type="EMBL" id="RIX48645.1"/>
    </source>
</evidence>
<protein>
    <submittedName>
        <fullName evidence="2">DUF2294 family protein</fullName>
    </submittedName>
</protein>
<keyword evidence="3" id="KW-1185">Reference proteome</keyword>
<dbReference type="InterPro" id="IPR018745">
    <property type="entry name" value="MpsC"/>
</dbReference>
<dbReference type="Pfam" id="PF10057">
    <property type="entry name" value="MpsC"/>
    <property type="match status" value="2"/>
</dbReference>
<accession>A0A3A1UW08</accession>
<feature type="domain" description="Na+-translocating membrane potential-generating system MpsC" evidence="1">
    <location>
        <begin position="4"/>
        <end position="107"/>
    </location>
</feature>
<feature type="domain" description="Na+-translocating membrane potential-generating system MpsC" evidence="1">
    <location>
        <begin position="138"/>
        <end position="229"/>
    </location>
</feature>
<dbReference type="RefSeq" id="WP_119602739.1">
    <property type="nucleotide sequence ID" value="NZ_QXQA01000021.1"/>
</dbReference>
<evidence type="ECO:0000313" key="3">
    <source>
        <dbReference type="Proteomes" id="UP000266482"/>
    </source>
</evidence>
<dbReference type="EMBL" id="QXQA01000021">
    <property type="protein sequence ID" value="RIX48645.1"/>
    <property type="molecule type" value="Genomic_DNA"/>
</dbReference>
<reference evidence="2 3" key="1">
    <citation type="submission" date="2018-09" db="EMBL/GenBank/DDBJ databases">
        <title>Paenibacillus aracenensis nov. sp. isolated from a cave in southern Spain.</title>
        <authorList>
            <person name="Jurado V."/>
            <person name="Gutierrez-Patricio S."/>
            <person name="Gonzalez-Pimentel J.L."/>
            <person name="Miller A.Z."/>
            <person name="Laiz L."/>
            <person name="Saiz-Jimenez C."/>
        </authorList>
    </citation>
    <scope>NUCLEOTIDE SEQUENCE [LARGE SCALE GENOMIC DNA]</scope>
    <source>
        <strain evidence="2 3">DSM 22867</strain>
    </source>
</reference>
<comment type="caution">
    <text evidence="2">The sequence shown here is derived from an EMBL/GenBank/DDBJ whole genome shotgun (WGS) entry which is preliminary data.</text>
</comment>
<gene>
    <name evidence="2" type="ORF">D3P08_24405</name>
</gene>
<dbReference type="AlphaFoldDB" id="A0A3A1UW08"/>
<proteinExistence type="predicted"/>
<evidence type="ECO:0000259" key="1">
    <source>
        <dbReference type="Pfam" id="PF10057"/>
    </source>
</evidence>